<comment type="caution">
    <text evidence="2">The sequence shown here is derived from an EMBL/GenBank/DDBJ whole genome shotgun (WGS) entry which is preliminary data.</text>
</comment>
<accession>A0A2W5TR86</accession>
<reference evidence="2 3" key="1">
    <citation type="submission" date="2017-08" db="EMBL/GenBank/DDBJ databases">
        <title>Infants hospitalized years apart are colonized by the same room-sourced microbial strains.</title>
        <authorList>
            <person name="Brooks B."/>
            <person name="Olm M.R."/>
            <person name="Firek B.A."/>
            <person name="Baker R."/>
            <person name="Thomas B.C."/>
            <person name="Morowitz M.J."/>
            <person name="Banfield J.F."/>
        </authorList>
    </citation>
    <scope>NUCLEOTIDE SEQUENCE [LARGE SCALE GENOMIC DNA]</scope>
    <source>
        <strain evidence="2">S2_003_000_R2_14</strain>
    </source>
</reference>
<gene>
    <name evidence="2" type="ORF">DI536_11010</name>
</gene>
<sequence>MAGGFLPHNVSWHIAARPMGTEKRKETRIPVDLWIEAARDGELYYQRATNLSVGGAFFVQTIPLPISTRVQLKFSLPGDAHEIACEGDIVSAKDLGMGVQFVELAAADRARIEKLISKGAAKKG</sequence>
<dbReference type="InterPro" id="IPR009875">
    <property type="entry name" value="PilZ_domain"/>
</dbReference>
<dbReference type="AlphaFoldDB" id="A0A2W5TR86"/>
<dbReference type="Pfam" id="PF07238">
    <property type="entry name" value="PilZ"/>
    <property type="match status" value="1"/>
</dbReference>
<organism evidence="2 3">
    <name type="scientific">Archangium gephyra</name>
    <dbReference type="NCBI Taxonomy" id="48"/>
    <lineage>
        <taxon>Bacteria</taxon>
        <taxon>Pseudomonadati</taxon>
        <taxon>Myxococcota</taxon>
        <taxon>Myxococcia</taxon>
        <taxon>Myxococcales</taxon>
        <taxon>Cystobacterineae</taxon>
        <taxon>Archangiaceae</taxon>
        <taxon>Archangium</taxon>
    </lineage>
</organism>
<feature type="domain" description="PilZ" evidence="1">
    <location>
        <begin position="22"/>
        <end position="116"/>
    </location>
</feature>
<name>A0A2W5TR86_9BACT</name>
<proteinExistence type="predicted"/>
<dbReference type="Gene3D" id="2.40.10.220">
    <property type="entry name" value="predicted glycosyltransferase like domains"/>
    <property type="match status" value="1"/>
</dbReference>
<evidence type="ECO:0000259" key="1">
    <source>
        <dbReference type="Pfam" id="PF07238"/>
    </source>
</evidence>
<protein>
    <recommendedName>
        <fullName evidence="1">PilZ domain-containing protein</fullName>
    </recommendedName>
</protein>
<dbReference type="SUPFAM" id="SSF141371">
    <property type="entry name" value="PilZ domain-like"/>
    <property type="match status" value="1"/>
</dbReference>
<evidence type="ECO:0000313" key="3">
    <source>
        <dbReference type="Proteomes" id="UP000249061"/>
    </source>
</evidence>
<dbReference type="GO" id="GO:0035438">
    <property type="term" value="F:cyclic-di-GMP binding"/>
    <property type="evidence" value="ECO:0007669"/>
    <property type="project" value="InterPro"/>
</dbReference>
<dbReference type="EMBL" id="QFQP01000008">
    <property type="protein sequence ID" value="PZR13855.1"/>
    <property type="molecule type" value="Genomic_DNA"/>
</dbReference>
<dbReference type="Proteomes" id="UP000249061">
    <property type="component" value="Unassembled WGS sequence"/>
</dbReference>
<evidence type="ECO:0000313" key="2">
    <source>
        <dbReference type="EMBL" id="PZR13855.1"/>
    </source>
</evidence>